<evidence type="ECO:0000313" key="2">
    <source>
        <dbReference type="Proteomes" id="UP000295601"/>
    </source>
</evidence>
<dbReference type="EMBL" id="SNYA01000004">
    <property type="protein sequence ID" value="TDP92409.1"/>
    <property type="molecule type" value="Genomic_DNA"/>
</dbReference>
<accession>A0A4R6RZ02</accession>
<comment type="caution">
    <text evidence="1">The sequence shown here is derived from an EMBL/GenBank/DDBJ whole genome shotgun (WGS) entry which is preliminary data.</text>
</comment>
<dbReference type="OrthoDB" id="5116273at2"/>
<dbReference type="Proteomes" id="UP000295601">
    <property type="component" value="Unassembled WGS sequence"/>
</dbReference>
<reference evidence="1 2" key="1">
    <citation type="submission" date="2019-03" db="EMBL/GenBank/DDBJ databases">
        <title>Genomic analyses of the natural microbiome of Caenorhabditis elegans.</title>
        <authorList>
            <person name="Samuel B."/>
        </authorList>
    </citation>
    <scope>NUCLEOTIDE SEQUENCE [LARGE SCALE GENOMIC DNA]</scope>
    <source>
        <strain evidence="1 2">JUb18</strain>
    </source>
</reference>
<evidence type="ECO:0000313" key="1">
    <source>
        <dbReference type="EMBL" id="TDP92409.1"/>
    </source>
</evidence>
<gene>
    <name evidence="1" type="ORF">EDF62_1616</name>
</gene>
<dbReference type="RefSeq" id="WP_133616635.1">
    <property type="nucleotide sequence ID" value="NZ_SNYA01000004.1"/>
</dbReference>
<organism evidence="1 2">
    <name type="scientific">Leucobacter luti</name>
    <dbReference type="NCBI Taxonomy" id="340320"/>
    <lineage>
        <taxon>Bacteria</taxon>
        <taxon>Bacillati</taxon>
        <taxon>Actinomycetota</taxon>
        <taxon>Actinomycetes</taxon>
        <taxon>Micrococcales</taxon>
        <taxon>Microbacteriaceae</taxon>
        <taxon>Leucobacter</taxon>
    </lineage>
</organism>
<keyword evidence="2" id="KW-1185">Reference proteome</keyword>
<name>A0A4R6RZ02_9MICO</name>
<sequence>MSVEDQPAVRHSFLLEPGEGWLLSPDLFAYVDRFSEFMEASGLTDEQFIVSPVVNIPIPSVDAMTSDLRTWSAVRPEMMWHPFFWLPDAVSSRVLISDVSGDRLESDEEYLVRVMAQCTLSGLFDVETGTWLDVLAQAGLDLSNDAVLDRVEAWQAGGDDDLLDSIDLSRVFTEADAYTESETVLEASASTASNVKGQWALTADYIGRSVRDMQSAYPQPTVSEYAEVIGTFLVLAYSGFAGGALISDFETREQVQQLVLDTQVEAADFQVIGHQLLSICAQAYVAHKPALDQLGAEADEVEQAYRGLED</sequence>
<protein>
    <submittedName>
        <fullName evidence="1">Uncharacterized protein</fullName>
    </submittedName>
</protein>
<dbReference type="AlphaFoldDB" id="A0A4R6RZ02"/>
<proteinExistence type="predicted"/>